<feature type="transmembrane region" description="Helical" evidence="1">
    <location>
        <begin position="27"/>
        <end position="48"/>
    </location>
</feature>
<dbReference type="PANTHER" id="PTHR33741:SF5">
    <property type="entry name" value="TRANSMEMBRANE PROTEIN DDB_G0269096-RELATED"/>
    <property type="match status" value="1"/>
</dbReference>
<keyword evidence="1" id="KW-1133">Transmembrane helix</keyword>
<dbReference type="InterPro" id="IPR058581">
    <property type="entry name" value="TM_HPP"/>
</dbReference>
<comment type="caution">
    <text evidence="4">The sequence shown here is derived from an EMBL/GenBank/DDBJ whole genome shotgun (WGS) entry which is preliminary data.</text>
</comment>
<evidence type="ECO:0000313" key="3">
    <source>
        <dbReference type="EMBL" id="CAF1094948.1"/>
    </source>
</evidence>
<evidence type="ECO:0000313" key="4">
    <source>
        <dbReference type="EMBL" id="CAF1128717.1"/>
    </source>
</evidence>
<dbReference type="Pfam" id="PF04982">
    <property type="entry name" value="TM_HPP"/>
    <property type="match status" value="1"/>
</dbReference>
<feature type="domain" description="HPP transmembrane region" evidence="2">
    <location>
        <begin position="30"/>
        <end position="158"/>
    </location>
</feature>
<dbReference type="EMBL" id="CAJOBA010009660">
    <property type="protein sequence ID" value="CAF3856442.1"/>
    <property type="molecule type" value="Genomic_DNA"/>
</dbReference>
<feature type="transmembrane region" description="Helical" evidence="1">
    <location>
        <begin position="60"/>
        <end position="78"/>
    </location>
</feature>
<evidence type="ECO:0000313" key="5">
    <source>
        <dbReference type="EMBL" id="CAF3856442.1"/>
    </source>
</evidence>
<dbReference type="Proteomes" id="UP000682733">
    <property type="component" value="Unassembled WGS sequence"/>
</dbReference>
<dbReference type="AlphaFoldDB" id="A0A814R4V5"/>
<organism evidence="4 7">
    <name type="scientific">Didymodactylos carnosus</name>
    <dbReference type="NCBI Taxonomy" id="1234261"/>
    <lineage>
        <taxon>Eukaryota</taxon>
        <taxon>Metazoa</taxon>
        <taxon>Spiralia</taxon>
        <taxon>Gnathifera</taxon>
        <taxon>Rotifera</taxon>
        <taxon>Eurotatoria</taxon>
        <taxon>Bdelloidea</taxon>
        <taxon>Philodinida</taxon>
        <taxon>Philodinidae</taxon>
        <taxon>Didymodactylos</taxon>
    </lineage>
</organism>
<dbReference type="Proteomes" id="UP000681722">
    <property type="component" value="Unassembled WGS sequence"/>
</dbReference>
<keyword evidence="7" id="KW-1185">Reference proteome</keyword>
<proteinExistence type="predicted"/>
<keyword evidence="1" id="KW-0812">Transmembrane</keyword>
<evidence type="ECO:0000259" key="2">
    <source>
        <dbReference type="Pfam" id="PF04982"/>
    </source>
</evidence>
<dbReference type="EMBL" id="CAJNOK010009642">
    <property type="protein sequence ID" value="CAF1094948.1"/>
    <property type="molecule type" value="Genomic_DNA"/>
</dbReference>
<dbReference type="OrthoDB" id="2016548at2759"/>
<gene>
    <name evidence="4" type="ORF">GPM918_LOCUS20073</name>
    <name evidence="3" type="ORF">OVA965_LOCUS19004</name>
    <name evidence="6" type="ORF">SRO942_LOCUS20070</name>
    <name evidence="5" type="ORF">TMI583_LOCUS19017</name>
</gene>
<dbReference type="Proteomes" id="UP000663829">
    <property type="component" value="Unassembled WGS sequence"/>
</dbReference>
<sequence>MQWIRCYLRKWVGKHEQRPPRVTYEDLALSGFIFLIGSFGATAVLLFAQPKAVVSQPRNMIGGQLICAIVGCIVRILLVDRECSVAAMLAVSISIGLMLYTETLHPPAGATALIAVIGEHPKEWAGFLFIFMPVLSAQLVMLCTALIINNIPSDRSYPTFWW</sequence>
<feature type="transmembrane region" description="Helical" evidence="1">
    <location>
        <begin position="85"/>
        <end position="104"/>
    </location>
</feature>
<evidence type="ECO:0000256" key="1">
    <source>
        <dbReference type="SAM" id="Phobius"/>
    </source>
</evidence>
<name>A0A814R4V5_9BILA</name>
<evidence type="ECO:0000313" key="6">
    <source>
        <dbReference type="EMBL" id="CAF3892288.1"/>
    </source>
</evidence>
<dbReference type="EMBL" id="CAJNOQ010006250">
    <property type="protein sequence ID" value="CAF1128717.1"/>
    <property type="molecule type" value="Genomic_DNA"/>
</dbReference>
<protein>
    <recommendedName>
        <fullName evidence="2">HPP transmembrane region domain-containing protein</fullName>
    </recommendedName>
</protein>
<accession>A0A814R4V5</accession>
<reference evidence="4" key="1">
    <citation type="submission" date="2021-02" db="EMBL/GenBank/DDBJ databases">
        <authorList>
            <person name="Nowell W R."/>
        </authorList>
    </citation>
    <scope>NUCLEOTIDE SEQUENCE</scope>
</reference>
<feature type="transmembrane region" description="Helical" evidence="1">
    <location>
        <begin position="124"/>
        <end position="148"/>
    </location>
</feature>
<evidence type="ECO:0000313" key="7">
    <source>
        <dbReference type="Proteomes" id="UP000663829"/>
    </source>
</evidence>
<dbReference type="Proteomes" id="UP000677228">
    <property type="component" value="Unassembled WGS sequence"/>
</dbReference>
<dbReference type="InterPro" id="IPR007065">
    <property type="entry name" value="HPP"/>
</dbReference>
<dbReference type="PANTHER" id="PTHR33741">
    <property type="entry name" value="TRANSMEMBRANE PROTEIN DDB_G0269096-RELATED"/>
    <property type="match status" value="1"/>
</dbReference>
<keyword evidence="1" id="KW-0472">Membrane</keyword>
<dbReference type="EMBL" id="CAJOBC010006250">
    <property type="protein sequence ID" value="CAF3892288.1"/>
    <property type="molecule type" value="Genomic_DNA"/>
</dbReference>